<dbReference type="Proteomes" id="UP000192980">
    <property type="component" value="Unassembled WGS sequence"/>
</dbReference>
<organism evidence="1 2">
    <name type="scientific">Sphingobacterium psychroaquaticum</name>
    <dbReference type="NCBI Taxonomy" id="561061"/>
    <lineage>
        <taxon>Bacteria</taxon>
        <taxon>Pseudomonadati</taxon>
        <taxon>Bacteroidota</taxon>
        <taxon>Sphingobacteriia</taxon>
        <taxon>Sphingobacteriales</taxon>
        <taxon>Sphingobacteriaceae</taxon>
        <taxon>Sphingobacterium</taxon>
    </lineage>
</organism>
<proteinExistence type="predicted"/>
<reference evidence="1 2" key="1">
    <citation type="submission" date="2017-04" db="EMBL/GenBank/DDBJ databases">
        <authorList>
            <person name="Afonso C.L."/>
            <person name="Miller P.J."/>
            <person name="Scott M.A."/>
            <person name="Spackman E."/>
            <person name="Goraichik I."/>
            <person name="Dimitrov K.M."/>
            <person name="Suarez D.L."/>
            <person name="Swayne D.E."/>
        </authorList>
    </citation>
    <scope>NUCLEOTIDE SEQUENCE [LARGE SCALE GENOMIC DNA]</scope>
    <source>
        <strain evidence="1 2">DSM 22418</strain>
    </source>
</reference>
<evidence type="ECO:0000313" key="1">
    <source>
        <dbReference type="EMBL" id="SMG47524.1"/>
    </source>
</evidence>
<dbReference type="InterPro" id="IPR045220">
    <property type="entry name" value="FRHB/FDHB/HCAR-like"/>
</dbReference>
<dbReference type="STRING" id="561061.SAMN05660862_3445"/>
<name>A0A1X7L1Z3_9SPHI</name>
<dbReference type="GO" id="GO:0052592">
    <property type="term" value="F:oxidoreductase activity, acting on CH or CH2 groups, with an iron-sulfur protein as acceptor"/>
    <property type="evidence" value="ECO:0007669"/>
    <property type="project" value="TreeGrafter"/>
</dbReference>
<dbReference type="PROSITE" id="PS51379">
    <property type="entry name" value="4FE4S_FER_2"/>
    <property type="match status" value="1"/>
</dbReference>
<keyword evidence="2" id="KW-1185">Reference proteome</keyword>
<dbReference type="Pfam" id="PF04422">
    <property type="entry name" value="FrhB_FdhB_N"/>
    <property type="match status" value="1"/>
</dbReference>
<dbReference type="InterPro" id="IPR007525">
    <property type="entry name" value="FrhB_FdhB_C"/>
</dbReference>
<protein>
    <submittedName>
        <fullName evidence="1">Coenzyme F420-reducing hydrogenase, beta subunit</fullName>
    </submittedName>
</protein>
<evidence type="ECO:0000313" key="2">
    <source>
        <dbReference type="Proteomes" id="UP000192980"/>
    </source>
</evidence>
<accession>A0A1X7L1Z3</accession>
<gene>
    <name evidence="1" type="ORF">SAMN05660862_3445</name>
</gene>
<dbReference type="RefSeq" id="WP_134430204.1">
    <property type="nucleotide sequence ID" value="NZ_CP038029.1"/>
</dbReference>
<dbReference type="PANTHER" id="PTHR31332">
    <property type="entry name" value="7-HYDROXYMETHYL CHLOROPHYLL A REDUCTASE, CHLOROPLASTIC"/>
    <property type="match status" value="1"/>
</dbReference>
<dbReference type="Pfam" id="PF04432">
    <property type="entry name" value="FrhB_FdhB_C"/>
    <property type="match status" value="1"/>
</dbReference>
<dbReference type="OrthoDB" id="9813230at2"/>
<sequence>MIPLNIIVENELCTGCGVCVSECQSAKAKMSWSNTGFLTPSFEQEPSDKDKAAMLLVCPFNSSPAEEIEDEERIADIFLSEAPNYDGKVGRFYSSFVGYAKNFRNTSSSGGLATFIFQQLLEQKIVDHLFVVQEVAGTYQYQLISNEVDVSNFSKTRYIPVTMADLFLKINDLDGKVAVSGVACFIKAIRLKQHYNPDLREKIPFLVGIICGGLKSRFFTDFLVQKAGIYGDYSRQDYRIKDLSSTALDYSFGAFDQQGKHHTIKMKTVGDMWGTGLFKSHACDLCTDVLTELADISLGDAWLDGYREDGAGNSVIVTRSAVAEALIREGLQKELLHLDEVDHTLIVKSQQASYRHRQDGIAFRAKVFKRFGKRLPKLRLMKSKKISLSYAMVQLQRLVVRRNSLKFWEDSPSIIRFDKKMKPSLFVLKVLTKIHHKLK</sequence>
<dbReference type="InterPro" id="IPR007516">
    <property type="entry name" value="Co_F420_Hydgase/DH_bsu_N"/>
</dbReference>
<dbReference type="AlphaFoldDB" id="A0A1X7L1Z3"/>
<dbReference type="InterPro" id="IPR017896">
    <property type="entry name" value="4Fe4S_Fe-S-bd"/>
</dbReference>
<dbReference type="PANTHER" id="PTHR31332:SF0">
    <property type="entry name" value="7-HYDROXYMETHYL CHLOROPHYLL A REDUCTASE, CHLOROPLASTIC"/>
    <property type="match status" value="1"/>
</dbReference>
<dbReference type="EMBL" id="FXAU01000007">
    <property type="protein sequence ID" value="SMG47524.1"/>
    <property type="molecule type" value="Genomic_DNA"/>
</dbReference>